<protein>
    <submittedName>
        <fullName evidence="1">Uncharacterized protein</fullName>
    </submittedName>
</protein>
<dbReference type="EMBL" id="JBBPBN010000010">
    <property type="protein sequence ID" value="KAK9030906.1"/>
    <property type="molecule type" value="Genomic_DNA"/>
</dbReference>
<evidence type="ECO:0000313" key="2">
    <source>
        <dbReference type="Proteomes" id="UP001396334"/>
    </source>
</evidence>
<evidence type="ECO:0000313" key="1">
    <source>
        <dbReference type="EMBL" id="KAK9030906.1"/>
    </source>
</evidence>
<dbReference type="Proteomes" id="UP001396334">
    <property type="component" value="Unassembled WGS sequence"/>
</dbReference>
<keyword evidence="2" id="KW-1185">Reference proteome</keyword>
<accession>A0ABR2T0W6</accession>
<comment type="caution">
    <text evidence="1">The sequence shown here is derived from an EMBL/GenBank/DDBJ whole genome shotgun (WGS) entry which is preliminary data.</text>
</comment>
<proteinExistence type="predicted"/>
<reference evidence="1 2" key="1">
    <citation type="journal article" date="2024" name="G3 (Bethesda)">
        <title>Genome assembly of Hibiscus sabdariffa L. provides insights into metabolisms of medicinal natural products.</title>
        <authorList>
            <person name="Kim T."/>
        </authorList>
    </citation>
    <scope>NUCLEOTIDE SEQUENCE [LARGE SCALE GENOMIC DNA]</scope>
    <source>
        <strain evidence="1">TK-2024</strain>
        <tissue evidence="1">Old leaves</tissue>
    </source>
</reference>
<sequence>MGWCVRDGCQIDFWFDDWLSGTGVLAPKYLLDGVSAPCPVVSFVAPDGQWNIEALMQVEAAASRDLELYSPVWLGFGNVRQPTGLN</sequence>
<name>A0ABR2T0W6_9ROSI</name>
<organism evidence="1 2">
    <name type="scientific">Hibiscus sabdariffa</name>
    <name type="common">roselle</name>
    <dbReference type="NCBI Taxonomy" id="183260"/>
    <lineage>
        <taxon>Eukaryota</taxon>
        <taxon>Viridiplantae</taxon>
        <taxon>Streptophyta</taxon>
        <taxon>Embryophyta</taxon>
        <taxon>Tracheophyta</taxon>
        <taxon>Spermatophyta</taxon>
        <taxon>Magnoliopsida</taxon>
        <taxon>eudicotyledons</taxon>
        <taxon>Gunneridae</taxon>
        <taxon>Pentapetalae</taxon>
        <taxon>rosids</taxon>
        <taxon>malvids</taxon>
        <taxon>Malvales</taxon>
        <taxon>Malvaceae</taxon>
        <taxon>Malvoideae</taxon>
        <taxon>Hibiscus</taxon>
    </lineage>
</organism>
<gene>
    <name evidence="1" type="ORF">V6N11_032310</name>
</gene>